<keyword evidence="1 2" id="KW-0663">Pyridoxal phosphate</keyword>
<keyword evidence="7" id="KW-1185">Reference proteome</keyword>
<dbReference type="PANTHER" id="PTHR10146:SF14">
    <property type="entry name" value="PYRIDOXAL PHOSPHATE HOMEOSTASIS PROTEIN"/>
    <property type="match status" value="1"/>
</dbReference>
<protein>
    <recommendedName>
        <fullName evidence="2">Pyridoxal phosphate homeostasis protein</fullName>
        <shortName evidence="2">PLP homeostasis protein</shortName>
    </recommendedName>
</protein>
<dbReference type="Gene3D" id="3.20.20.10">
    <property type="entry name" value="Alanine racemase"/>
    <property type="match status" value="1"/>
</dbReference>
<dbReference type="EMBL" id="FPBK01000017">
    <property type="protein sequence ID" value="SFU73661.1"/>
    <property type="molecule type" value="Genomic_DNA"/>
</dbReference>
<dbReference type="HAMAP" id="MF_02087">
    <property type="entry name" value="PLP_homeostasis"/>
    <property type="match status" value="1"/>
</dbReference>
<comment type="function">
    <text evidence="2">Pyridoxal 5'-phosphate (PLP)-binding protein, which is involved in PLP homeostasis.</text>
</comment>
<evidence type="ECO:0000256" key="3">
    <source>
        <dbReference type="PIRSR" id="PIRSR004848-1"/>
    </source>
</evidence>
<dbReference type="InterPro" id="IPR011078">
    <property type="entry name" value="PyrdxlP_homeostasis"/>
</dbReference>
<dbReference type="GO" id="GO:0030170">
    <property type="term" value="F:pyridoxal phosphate binding"/>
    <property type="evidence" value="ECO:0007669"/>
    <property type="project" value="UniProtKB-UniRule"/>
</dbReference>
<evidence type="ECO:0000256" key="4">
    <source>
        <dbReference type="RuleBase" id="RU004514"/>
    </source>
</evidence>
<evidence type="ECO:0000313" key="7">
    <source>
        <dbReference type="Proteomes" id="UP000199138"/>
    </source>
</evidence>
<dbReference type="NCBIfam" id="TIGR00044">
    <property type="entry name" value="YggS family pyridoxal phosphate-dependent enzyme"/>
    <property type="match status" value="1"/>
</dbReference>
<name>A0A1I7IL30_9FLAO</name>
<feature type="modified residue" description="N6-(pyridoxal phosphate)lysine" evidence="2 3">
    <location>
        <position position="24"/>
    </location>
</feature>
<dbReference type="RefSeq" id="WP_093026309.1">
    <property type="nucleotide sequence ID" value="NZ_FPBK01000017.1"/>
</dbReference>
<feature type="domain" description="Alanine racemase N-terminal" evidence="5">
    <location>
        <begin position="2"/>
        <end position="218"/>
    </location>
</feature>
<sequence length="221" mass="24966">MIKENLHNIQTSLPENVTLVAVSKTKPVSDLQEAYDAGQRIFGENKIQEMTEKWEQLPKDIQWHMIGHVQRNKVKYMAPYVSLIHGVDTFKLLKEVDKQAVKNERIIECLLQVHIAEEDTKFGFDAAELQETIALEDFSALKNVKVVGLMGMATFTEDTTQVAREFQSLKSLFDSLKTATSDNLEMKILSMGMSGDYKIAIENGSTMVRIGSSIFGARNYQ</sequence>
<dbReference type="PIRSF" id="PIRSF004848">
    <property type="entry name" value="YBL036c_PLPDEIII"/>
    <property type="match status" value="1"/>
</dbReference>
<dbReference type="InterPro" id="IPR029066">
    <property type="entry name" value="PLP-binding_barrel"/>
</dbReference>
<accession>A0A1I7IL30</accession>
<gene>
    <name evidence="6" type="ORF">SAMN05216480_11752</name>
</gene>
<proteinExistence type="inferred from homology"/>
<dbReference type="Proteomes" id="UP000199138">
    <property type="component" value="Unassembled WGS sequence"/>
</dbReference>
<dbReference type="PANTHER" id="PTHR10146">
    <property type="entry name" value="PROLINE SYNTHETASE CO-TRANSCRIBED BACTERIAL HOMOLOG PROTEIN"/>
    <property type="match status" value="1"/>
</dbReference>
<evidence type="ECO:0000256" key="1">
    <source>
        <dbReference type="ARBA" id="ARBA00022898"/>
    </source>
</evidence>
<evidence type="ECO:0000313" key="6">
    <source>
        <dbReference type="EMBL" id="SFU73661.1"/>
    </source>
</evidence>
<dbReference type="OrthoDB" id="9804072at2"/>
<comment type="cofactor">
    <cofactor evidence="3">
        <name>pyridoxal 5'-phosphate</name>
        <dbReference type="ChEBI" id="CHEBI:597326"/>
    </cofactor>
</comment>
<dbReference type="STRING" id="1224947.SAMN05216480_11752"/>
<dbReference type="InterPro" id="IPR001608">
    <property type="entry name" value="Ala_racemase_N"/>
</dbReference>
<organism evidence="6 7">
    <name type="scientific">Pustulibacterium marinum</name>
    <dbReference type="NCBI Taxonomy" id="1224947"/>
    <lineage>
        <taxon>Bacteria</taxon>
        <taxon>Pseudomonadati</taxon>
        <taxon>Bacteroidota</taxon>
        <taxon>Flavobacteriia</taxon>
        <taxon>Flavobacteriales</taxon>
        <taxon>Flavobacteriaceae</taxon>
        <taxon>Pustulibacterium</taxon>
    </lineage>
</organism>
<dbReference type="CDD" id="cd00635">
    <property type="entry name" value="PLPDE_III_YBL036c_like"/>
    <property type="match status" value="1"/>
</dbReference>
<dbReference type="Pfam" id="PF01168">
    <property type="entry name" value="Ala_racemase_N"/>
    <property type="match status" value="1"/>
</dbReference>
<dbReference type="AlphaFoldDB" id="A0A1I7IL30"/>
<dbReference type="SUPFAM" id="SSF51419">
    <property type="entry name" value="PLP-binding barrel"/>
    <property type="match status" value="1"/>
</dbReference>
<evidence type="ECO:0000256" key="2">
    <source>
        <dbReference type="HAMAP-Rule" id="MF_02087"/>
    </source>
</evidence>
<dbReference type="FunFam" id="3.20.20.10:FF:000024">
    <property type="entry name" value="Pyridoxal phosphate homeostasis protein"/>
    <property type="match status" value="1"/>
</dbReference>
<comment type="similarity">
    <text evidence="2 4">Belongs to the pyridoxal phosphate-binding protein YggS/PROSC family.</text>
</comment>
<reference evidence="6 7" key="1">
    <citation type="submission" date="2016-10" db="EMBL/GenBank/DDBJ databases">
        <authorList>
            <person name="de Groot N.N."/>
        </authorList>
    </citation>
    <scope>NUCLEOTIDE SEQUENCE [LARGE SCALE GENOMIC DNA]</scope>
    <source>
        <strain evidence="6 7">CGMCC 1.12333</strain>
    </source>
</reference>
<evidence type="ECO:0000259" key="5">
    <source>
        <dbReference type="Pfam" id="PF01168"/>
    </source>
</evidence>